<protein>
    <submittedName>
        <fullName evidence="2">Uncharacterized protein</fullName>
    </submittedName>
</protein>
<organism evidence="2 3">
    <name type="scientific">Paramecium pentaurelia</name>
    <dbReference type="NCBI Taxonomy" id="43138"/>
    <lineage>
        <taxon>Eukaryota</taxon>
        <taxon>Sar</taxon>
        <taxon>Alveolata</taxon>
        <taxon>Ciliophora</taxon>
        <taxon>Intramacronucleata</taxon>
        <taxon>Oligohymenophorea</taxon>
        <taxon>Peniculida</taxon>
        <taxon>Parameciidae</taxon>
        <taxon>Paramecium</taxon>
    </lineage>
</organism>
<keyword evidence="3" id="KW-1185">Reference proteome</keyword>
<proteinExistence type="predicted"/>
<gene>
    <name evidence="2" type="ORF">PPENT_87.1.T0270021</name>
</gene>
<evidence type="ECO:0000256" key="1">
    <source>
        <dbReference type="SAM" id="Coils"/>
    </source>
</evidence>
<name>A0A8S1TW53_9CILI</name>
<accession>A0A8S1TW53</accession>
<keyword evidence="1" id="KW-0175">Coiled coil</keyword>
<reference evidence="2" key="1">
    <citation type="submission" date="2021-01" db="EMBL/GenBank/DDBJ databases">
        <authorList>
            <consortium name="Genoscope - CEA"/>
            <person name="William W."/>
        </authorList>
    </citation>
    <scope>NUCLEOTIDE SEQUENCE</scope>
</reference>
<dbReference type="AlphaFoldDB" id="A0A8S1TW53"/>
<dbReference type="EMBL" id="CAJJDO010000027">
    <property type="protein sequence ID" value="CAD8155309.1"/>
    <property type="molecule type" value="Genomic_DNA"/>
</dbReference>
<sequence>MKKDYLILQISYLIYVQLTNLNQFDQQFFKQYFEIVIVQLKEIQQNIYVKQKQKQQIKVLIQSINELNQKIHNEQQLKIKKIEILKFNKLQSSNLVQEMINETEQNEILVQEEDLHVNQILQLKIIWE</sequence>
<evidence type="ECO:0000313" key="2">
    <source>
        <dbReference type="EMBL" id="CAD8155309.1"/>
    </source>
</evidence>
<dbReference type="Proteomes" id="UP000689195">
    <property type="component" value="Unassembled WGS sequence"/>
</dbReference>
<evidence type="ECO:0000313" key="3">
    <source>
        <dbReference type="Proteomes" id="UP000689195"/>
    </source>
</evidence>
<comment type="caution">
    <text evidence="2">The sequence shown here is derived from an EMBL/GenBank/DDBJ whole genome shotgun (WGS) entry which is preliminary data.</text>
</comment>
<feature type="coiled-coil region" evidence="1">
    <location>
        <begin position="50"/>
        <end position="77"/>
    </location>
</feature>